<dbReference type="OrthoDB" id="16820at2759"/>
<keyword evidence="10" id="KW-1185">Reference proteome</keyword>
<dbReference type="Pfam" id="PF00903">
    <property type="entry name" value="Glyoxalase"/>
    <property type="match status" value="1"/>
</dbReference>
<dbReference type="InterPro" id="IPR004360">
    <property type="entry name" value="Glyas_Fos-R_dOase_dom"/>
</dbReference>
<gene>
    <name evidence="9" type="ORF">CAUJ_LOCUS13149</name>
</gene>
<evidence type="ECO:0000256" key="5">
    <source>
        <dbReference type="ARBA" id="ARBA00033298"/>
    </source>
</evidence>
<feature type="binding site" evidence="7">
    <location>
        <position position="146"/>
    </location>
    <ligand>
        <name>Zn(2+)</name>
        <dbReference type="ChEBI" id="CHEBI:29105"/>
        <note>ligand shared between dimeric partners</note>
    </ligand>
</feature>
<accession>A0A8S1HVY6</accession>
<evidence type="ECO:0000256" key="1">
    <source>
        <dbReference type="ARBA" id="ARBA00022833"/>
    </source>
</evidence>
<feature type="binding site" evidence="7">
    <location>
        <position position="53"/>
    </location>
    <ligand>
        <name>Zn(2+)</name>
        <dbReference type="ChEBI" id="CHEBI:29105"/>
        <note>ligand shared between dimeric partners</note>
    </ligand>
</feature>
<feature type="binding site" evidence="7">
    <location>
        <position position="192"/>
    </location>
    <ligand>
        <name>Zn(2+)</name>
        <dbReference type="ChEBI" id="CHEBI:29105"/>
        <note>ligand shared between dimeric partners</note>
    </ligand>
</feature>
<keyword evidence="1 7" id="KW-0862">Zinc</keyword>
<dbReference type="InterPro" id="IPR029068">
    <property type="entry name" value="Glyas_Bleomycin-R_OHBP_Dase"/>
</dbReference>
<evidence type="ECO:0000256" key="7">
    <source>
        <dbReference type="PIRSR" id="PIRSR604361-3"/>
    </source>
</evidence>
<name>A0A8S1HVY6_9PELO</name>
<keyword evidence="7" id="KW-0479">Metal-binding</keyword>
<dbReference type="Proteomes" id="UP000835052">
    <property type="component" value="Unassembled WGS sequence"/>
</dbReference>
<evidence type="ECO:0000259" key="8">
    <source>
        <dbReference type="PROSITE" id="PS51819"/>
    </source>
</evidence>
<dbReference type="EMBL" id="CAJGYM010000088">
    <property type="protein sequence ID" value="CAD6197240.1"/>
    <property type="molecule type" value="Genomic_DNA"/>
</dbReference>
<dbReference type="CDD" id="cd07233">
    <property type="entry name" value="GlxI_Zn"/>
    <property type="match status" value="1"/>
</dbReference>
<reference evidence="9" key="1">
    <citation type="submission" date="2020-10" db="EMBL/GenBank/DDBJ databases">
        <authorList>
            <person name="Kikuchi T."/>
        </authorList>
    </citation>
    <scope>NUCLEOTIDE SEQUENCE</scope>
    <source>
        <strain evidence="9">NKZ352</strain>
    </source>
</reference>
<dbReference type="GO" id="GO:0004462">
    <property type="term" value="F:lactoylglutathione lyase activity"/>
    <property type="evidence" value="ECO:0007669"/>
    <property type="project" value="InterPro"/>
</dbReference>
<feature type="domain" description="VOC" evidence="8">
    <location>
        <begin position="50"/>
        <end position="196"/>
    </location>
</feature>
<dbReference type="Gene3D" id="3.10.180.10">
    <property type="entry name" value="2,3-Dihydroxybiphenyl 1,2-Dioxygenase, domain 1"/>
    <property type="match status" value="1"/>
</dbReference>
<evidence type="ECO:0000256" key="4">
    <source>
        <dbReference type="ARBA" id="ARBA00032460"/>
    </source>
</evidence>
<dbReference type="PANTHER" id="PTHR10374">
    <property type="entry name" value="LACTOYLGLUTATHIONE LYASE GLYOXALASE I"/>
    <property type="match status" value="1"/>
</dbReference>
<dbReference type="AlphaFoldDB" id="A0A8S1HVY6"/>
<evidence type="ECO:0000313" key="9">
    <source>
        <dbReference type="EMBL" id="CAD6197240.1"/>
    </source>
</evidence>
<proteinExistence type="predicted"/>
<dbReference type="PANTHER" id="PTHR10374:SF30">
    <property type="entry name" value="LACTOYLGLUTATHIONE LYASE"/>
    <property type="match status" value="1"/>
</dbReference>
<comment type="caution">
    <text evidence="9">The sequence shown here is derived from an EMBL/GenBank/DDBJ whole genome shotgun (WGS) entry which is preliminary data.</text>
</comment>
<dbReference type="GO" id="GO:0046872">
    <property type="term" value="F:metal ion binding"/>
    <property type="evidence" value="ECO:0007669"/>
    <property type="project" value="UniProtKB-KW"/>
</dbReference>
<feature type="active site" description="Proton donor/acceptor" evidence="6">
    <location>
        <position position="192"/>
    </location>
</feature>
<dbReference type="InterPro" id="IPR004361">
    <property type="entry name" value="Glyoxalase_1"/>
</dbReference>
<organism evidence="9 10">
    <name type="scientific">Caenorhabditis auriculariae</name>
    <dbReference type="NCBI Taxonomy" id="2777116"/>
    <lineage>
        <taxon>Eukaryota</taxon>
        <taxon>Metazoa</taxon>
        <taxon>Ecdysozoa</taxon>
        <taxon>Nematoda</taxon>
        <taxon>Chromadorea</taxon>
        <taxon>Rhabditida</taxon>
        <taxon>Rhabditina</taxon>
        <taxon>Rhabditomorpha</taxon>
        <taxon>Rhabditoidea</taxon>
        <taxon>Rhabditidae</taxon>
        <taxon>Peloderinae</taxon>
        <taxon>Caenorhabditis</taxon>
    </lineage>
</organism>
<evidence type="ECO:0000256" key="3">
    <source>
        <dbReference type="ARBA" id="ARBA00030892"/>
    </source>
</evidence>
<comment type="cofactor">
    <cofactor evidence="7">
        <name>Zn(2+)</name>
        <dbReference type="ChEBI" id="CHEBI:29105"/>
    </cofactor>
    <text evidence="7">Binds 1 zinc ion per subunit. In the homodimer, two zinc ions are bound between subunits.</text>
</comment>
<evidence type="ECO:0000256" key="2">
    <source>
        <dbReference type="ARBA" id="ARBA00030291"/>
    </source>
</evidence>
<evidence type="ECO:0000313" key="10">
    <source>
        <dbReference type="Proteomes" id="UP000835052"/>
    </source>
</evidence>
<dbReference type="PROSITE" id="PS51819">
    <property type="entry name" value="VOC"/>
    <property type="match status" value="1"/>
</dbReference>
<protein>
    <recommendedName>
        <fullName evidence="3">Aldoketomutase</fullName>
    </recommendedName>
    <alternativeName>
        <fullName evidence="2">Ketone-aldehyde mutase</fullName>
    </alternativeName>
    <alternativeName>
        <fullName evidence="4">Methylglyoxalase</fullName>
    </alternativeName>
    <alternativeName>
        <fullName evidence="5">S-D-lactoylglutathione methylglyoxal lyase</fullName>
    </alternativeName>
</protein>
<dbReference type="InterPro" id="IPR037523">
    <property type="entry name" value="VOC_core"/>
</dbReference>
<evidence type="ECO:0000256" key="6">
    <source>
        <dbReference type="PIRSR" id="PIRSR604361-1"/>
    </source>
</evidence>
<dbReference type="NCBIfam" id="TIGR00068">
    <property type="entry name" value="glyox_I"/>
    <property type="match status" value="1"/>
</dbReference>
<sequence>MGMQKVLSPLTILRRLSKSSATMSKQPGPISPSEIAKLAREPPAETDGFYLQQAMLRIKDPRKSLPFYTNVLGMRLLKQKDLLKDKYSLFLMGFKKAEEVPKDDHECFQYAITTHSVIQLTHYWGTEDDPNVSYHNGNKDPKGFGHISVVVPDLVAACKRFDKLGVEFVKRHDEGNIHGLAFIKDPDGYHIEIFNPSNIDL</sequence>
<dbReference type="SUPFAM" id="SSF54593">
    <property type="entry name" value="Glyoxalase/Bleomycin resistance protein/Dihydroxybiphenyl dioxygenase"/>
    <property type="match status" value="1"/>
</dbReference>